<dbReference type="PANTHER" id="PTHR45947:SF3">
    <property type="entry name" value="SULFOQUINOVOSYL TRANSFERASE SQD2"/>
    <property type="match status" value="1"/>
</dbReference>
<dbReference type="STRING" id="1236989.JCM15548_1640"/>
<dbReference type="Proteomes" id="UP000032900">
    <property type="component" value="Unassembled WGS sequence"/>
</dbReference>
<dbReference type="Pfam" id="PF13579">
    <property type="entry name" value="Glyco_trans_4_4"/>
    <property type="match status" value="1"/>
</dbReference>
<dbReference type="Gene3D" id="3.40.50.2000">
    <property type="entry name" value="Glycogen Phosphorylase B"/>
    <property type="match status" value="2"/>
</dbReference>
<reference evidence="2 3" key="1">
    <citation type="journal article" date="2015" name="Microbes Environ.">
        <title>Distribution and evolution of nitrogen fixation genes in the phylum bacteroidetes.</title>
        <authorList>
            <person name="Inoue J."/>
            <person name="Oshima K."/>
            <person name="Suda W."/>
            <person name="Sakamoto M."/>
            <person name="Iino T."/>
            <person name="Noda S."/>
            <person name="Hongoh Y."/>
            <person name="Hattori M."/>
            <person name="Ohkuma M."/>
        </authorList>
    </citation>
    <scope>NUCLEOTIDE SEQUENCE [LARGE SCALE GENOMIC DNA]</scope>
    <source>
        <strain evidence="2">JCM 15548</strain>
    </source>
</reference>
<organism evidence="2 3">
    <name type="scientific">Geofilum rubicundum JCM 15548</name>
    <dbReference type="NCBI Taxonomy" id="1236989"/>
    <lineage>
        <taxon>Bacteria</taxon>
        <taxon>Pseudomonadati</taxon>
        <taxon>Bacteroidota</taxon>
        <taxon>Bacteroidia</taxon>
        <taxon>Marinilabiliales</taxon>
        <taxon>Marinilabiliaceae</taxon>
        <taxon>Geofilum</taxon>
    </lineage>
</organism>
<comment type="caution">
    <text evidence="2">The sequence shown here is derived from an EMBL/GenBank/DDBJ whole genome shotgun (WGS) entry which is preliminary data.</text>
</comment>
<name>A0A0E9LTF3_9BACT</name>
<proteinExistence type="predicted"/>
<dbReference type="PANTHER" id="PTHR45947">
    <property type="entry name" value="SULFOQUINOVOSYL TRANSFERASE SQD2"/>
    <property type="match status" value="1"/>
</dbReference>
<gene>
    <name evidence="2" type="ORF">JCM15548_1640</name>
</gene>
<dbReference type="CDD" id="cd03794">
    <property type="entry name" value="GT4_WbuB-like"/>
    <property type="match status" value="1"/>
</dbReference>
<feature type="domain" description="Glycosyltransferase subfamily 4-like N-terminal" evidence="1">
    <location>
        <begin position="19"/>
        <end position="195"/>
    </location>
</feature>
<dbReference type="EMBL" id="BAZW01000003">
    <property type="protein sequence ID" value="GAO28534.1"/>
    <property type="molecule type" value="Genomic_DNA"/>
</dbReference>
<evidence type="ECO:0000313" key="3">
    <source>
        <dbReference type="Proteomes" id="UP000032900"/>
    </source>
</evidence>
<sequence length="398" mass="45457">MPMNIVLITQYYRPEMGAPQSRLFEMLRGLKLLGAEVSVVTAMPNYPEGRIFEPYRGRFVRREERDGLDLIRYWLYASNSKRTFPRILSMLSFSFTVLFSWRFCAKKKPDFIIVESPPLTLALSAWILARLTGSQLITNVSDLWPLSALELGVISRGRLYGLLERLERFIYKRSDGILGQSQEIVDYIRERGFENTYLFRNGVDFERFREIPSRGEQNDRRKIVYAGLLGFAQGILNICRSIDFGSMGLEFHIYGAGTEKEQILKFIKENPGRGIVYNGVVSREDIPAMLKQHDGALIPLTKMIYGAVPSKIYEAMAAELPVLFSGEGEGARIIAEHQLGWVNHPGDIPQLRRNLEAFAKADLATIRATGRRLAETTFNRPNQVKNLYDYLEAIDKKP</sequence>
<accession>A0A0E9LTF3</accession>
<dbReference type="InterPro" id="IPR050194">
    <property type="entry name" value="Glycosyltransferase_grp1"/>
</dbReference>
<dbReference type="Pfam" id="PF13692">
    <property type="entry name" value="Glyco_trans_1_4"/>
    <property type="match status" value="1"/>
</dbReference>
<dbReference type="InterPro" id="IPR028098">
    <property type="entry name" value="Glyco_trans_4-like_N"/>
</dbReference>
<keyword evidence="2" id="KW-0808">Transferase</keyword>
<dbReference type="SUPFAM" id="SSF53756">
    <property type="entry name" value="UDP-Glycosyltransferase/glycogen phosphorylase"/>
    <property type="match status" value="1"/>
</dbReference>
<evidence type="ECO:0000313" key="2">
    <source>
        <dbReference type="EMBL" id="GAO28534.1"/>
    </source>
</evidence>
<protein>
    <submittedName>
        <fullName evidence="2">Probable glycosyl transferase</fullName>
    </submittedName>
</protein>
<keyword evidence="3" id="KW-1185">Reference proteome</keyword>
<dbReference type="GO" id="GO:0016758">
    <property type="term" value="F:hexosyltransferase activity"/>
    <property type="evidence" value="ECO:0007669"/>
    <property type="project" value="TreeGrafter"/>
</dbReference>
<evidence type="ECO:0000259" key="1">
    <source>
        <dbReference type="Pfam" id="PF13579"/>
    </source>
</evidence>
<dbReference type="AlphaFoldDB" id="A0A0E9LTF3"/>